<dbReference type="CDD" id="cd02620">
    <property type="entry name" value="Peptidase_C1A_CathepsinB"/>
    <property type="match status" value="1"/>
</dbReference>
<dbReference type="EMBL" id="CAJPVJ010009246">
    <property type="protein sequence ID" value="CAG2172462.1"/>
    <property type="molecule type" value="Genomic_DNA"/>
</dbReference>
<protein>
    <recommendedName>
        <fullName evidence="6">Peptidase C1A papain C-terminal domain-containing protein</fullName>
    </recommendedName>
</protein>
<dbReference type="SUPFAM" id="SSF54001">
    <property type="entry name" value="Cysteine proteinases"/>
    <property type="match status" value="1"/>
</dbReference>
<dbReference type="Proteomes" id="UP000728032">
    <property type="component" value="Unassembled WGS sequence"/>
</dbReference>
<dbReference type="PRINTS" id="PR00705">
    <property type="entry name" value="PAPAIN"/>
</dbReference>
<keyword evidence="2" id="KW-0645">Protease</keyword>
<evidence type="ECO:0000256" key="5">
    <source>
        <dbReference type="ARBA" id="ARBA00023157"/>
    </source>
</evidence>
<dbReference type="GO" id="GO:0006508">
    <property type="term" value="P:proteolysis"/>
    <property type="evidence" value="ECO:0007669"/>
    <property type="project" value="UniProtKB-KW"/>
</dbReference>
<keyword evidence="5" id="KW-1015">Disulfide bond</keyword>
<feature type="non-terminal residue" evidence="7">
    <location>
        <position position="1"/>
    </location>
</feature>
<evidence type="ECO:0000313" key="8">
    <source>
        <dbReference type="Proteomes" id="UP000728032"/>
    </source>
</evidence>
<reference evidence="7" key="1">
    <citation type="submission" date="2020-11" db="EMBL/GenBank/DDBJ databases">
        <authorList>
            <person name="Tran Van P."/>
        </authorList>
    </citation>
    <scope>NUCLEOTIDE SEQUENCE</scope>
</reference>
<name>A0A7R9M904_9ACAR</name>
<dbReference type="PROSITE" id="PS00640">
    <property type="entry name" value="THIOL_PROTEASE_ASN"/>
    <property type="match status" value="1"/>
</dbReference>
<comment type="similarity">
    <text evidence="1">Belongs to the peptidase C1 family.</text>
</comment>
<dbReference type="OrthoDB" id="640249at2759"/>
<dbReference type="SMART" id="SM00645">
    <property type="entry name" value="Pept_C1"/>
    <property type="match status" value="1"/>
</dbReference>
<dbReference type="InterPro" id="IPR025661">
    <property type="entry name" value="Pept_asp_AS"/>
</dbReference>
<dbReference type="EMBL" id="OC924071">
    <property type="protein sequence ID" value="CAD7655275.1"/>
    <property type="molecule type" value="Genomic_DNA"/>
</dbReference>
<dbReference type="Gene3D" id="3.90.70.10">
    <property type="entry name" value="Cysteine proteinases"/>
    <property type="match status" value="2"/>
</dbReference>
<dbReference type="PROSITE" id="PS00639">
    <property type="entry name" value="THIOL_PROTEASE_HIS"/>
    <property type="match status" value="1"/>
</dbReference>
<dbReference type="AlphaFoldDB" id="A0A7R9M904"/>
<dbReference type="InterPro" id="IPR000668">
    <property type="entry name" value="Peptidase_C1A_C"/>
</dbReference>
<evidence type="ECO:0000259" key="6">
    <source>
        <dbReference type="SMART" id="SM00645"/>
    </source>
</evidence>
<dbReference type="GO" id="GO:0008234">
    <property type="term" value="F:cysteine-type peptidase activity"/>
    <property type="evidence" value="ECO:0007669"/>
    <property type="project" value="UniProtKB-KW"/>
</dbReference>
<organism evidence="7">
    <name type="scientific">Oppiella nova</name>
    <dbReference type="NCBI Taxonomy" id="334625"/>
    <lineage>
        <taxon>Eukaryota</taxon>
        <taxon>Metazoa</taxon>
        <taxon>Ecdysozoa</taxon>
        <taxon>Arthropoda</taxon>
        <taxon>Chelicerata</taxon>
        <taxon>Arachnida</taxon>
        <taxon>Acari</taxon>
        <taxon>Acariformes</taxon>
        <taxon>Sarcoptiformes</taxon>
        <taxon>Oribatida</taxon>
        <taxon>Brachypylina</taxon>
        <taxon>Oppioidea</taxon>
        <taxon>Oppiidae</taxon>
        <taxon>Oppiella</taxon>
    </lineage>
</organism>
<accession>A0A7R9M904</accession>
<dbReference type="InterPro" id="IPR000169">
    <property type="entry name" value="Pept_cys_AS"/>
</dbReference>
<evidence type="ECO:0000313" key="7">
    <source>
        <dbReference type="EMBL" id="CAD7655275.1"/>
    </source>
</evidence>
<dbReference type="PROSITE" id="PS00139">
    <property type="entry name" value="THIOL_PROTEASE_CYS"/>
    <property type="match status" value="1"/>
</dbReference>
<keyword evidence="8" id="KW-1185">Reference proteome</keyword>
<evidence type="ECO:0000256" key="3">
    <source>
        <dbReference type="ARBA" id="ARBA00022801"/>
    </source>
</evidence>
<dbReference type="InterPro" id="IPR038765">
    <property type="entry name" value="Papain-like_cys_pep_sf"/>
</dbReference>
<dbReference type="Pfam" id="PF00112">
    <property type="entry name" value="Peptidase_C1"/>
    <property type="match status" value="2"/>
</dbReference>
<dbReference type="InterPro" id="IPR013128">
    <property type="entry name" value="Peptidase_C1A"/>
</dbReference>
<sequence length="250" mass="27327">AGKNFEKGFEPALGLVPGYKPLPPSSDITYDIADEDIPESFDCRVQWPDCYTVKEIRDQGCCGGCWAFAASEVISDRICIASKGKQQVEVSAEDALTCSGAGTCQGGFPNRVFDYYIDSGVVTGGLLGSHKGCQPYTIAHTSPCPKDLPTPKCERSCIAGYNRTYTQDKHFGSKAYGLKVESVQKELMTNGPVCHAVKLIGWGVDNGVDYWLVANSWGTTWGEQGYFKIIRGTNECWFEVGFETVLPKLE</sequence>
<dbReference type="PANTHER" id="PTHR12411">
    <property type="entry name" value="CYSTEINE PROTEASE FAMILY C1-RELATED"/>
    <property type="match status" value="1"/>
</dbReference>
<proteinExistence type="inferred from homology"/>
<gene>
    <name evidence="7" type="ORF">ONB1V03_LOCUS11918</name>
</gene>
<dbReference type="InterPro" id="IPR025660">
    <property type="entry name" value="Pept_his_AS"/>
</dbReference>
<evidence type="ECO:0000256" key="2">
    <source>
        <dbReference type="ARBA" id="ARBA00022670"/>
    </source>
</evidence>
<evidence type="ECO:0000256" key="4">
    <source>
        <dbReference type="ARBA" id="ARBA00022807"/>
    </source>
</evidence>
<feature type="domain" description="Peptidase C1A papain C-terminal" evidence="6">
    <location>
        <begin position="37"/>
        <end position="246"/>
    </location>
</feature>
<keyword evidence="4" id="KW-0788">Thiol protease</keyword>
<keyword evidence="3" id="KW-0378">Hydrolase</keyword>
<evidence type="ECO:0000256" key="1">
    <source>
        <dbReference type="ARBA" id="ARBA00008455"/>
    </source>
</evidence>